<dbReference type="InterPro" id="IPR003599">
    <property type="entry name" value="Ig_sub"/>
</dbReference>
<evidence type="ECO:0000256" key="2">
    <source>
        <dbReference type="ARBA" id="ARBA00022475"/>
    </source>
</evidence>
<feature type="chain" id="PRO_5043606530" evidence="9">
    <location>
        <begin position="25"/>
        <end position="343"/>
    </location>
</feature>
<evidence type="ECO:0000256" key="6">
    <source>
        <dbReference type="ARBA" id="ARBA00023157"/>
    </source>
</evidence>
<evidence type="ECO:0000256" key="9">
    <source>
        <dbReference type="SAM" id="SignalP"/>
    </source>
</evidence>
<dbReference type="PANTHER" id="PTHR19433:SF133">
    <property type="entry name" value="IMMUNE-TYPE RECEPTOR 5 PRECURSOR-RELATED"/>
    <property type="match status" value="1"/>
</dbReference>
<comment type="subcellular location">
    <subcellularLocation>
        <location evidence="1">Cell membrane</location>
    </subcellularLocation>
</comment>
<feature type="transmembrane region" description="Helical" evidence="8">
    <location>
        <begin position="259"/>
        <end position="280"/>
    </location>
</feature>
<keyword evidence="8" id="KW-1133">Transmembrane helix</keyword>
<evidence type="ECO:0000256" key="8">
    <source>
        <dbReference type="SAM" id="Phobius"/>
    </source>
</evidence>
<keyword evidence="3 9" id="KW-0732">Signal</keyword>
<dbReference type="EMBL" id="CAWUFR010000220">
    <property type="protein sequence ID" value="CAK6973019.1"/>
    <property type="molecule type" value="Genomic_DNA"/>
</dbReference>
<keyword evidence="12" id="KW-1185">Reference proteome</keyword>
<evidence type="ECO:0000256" key="7">
    <source>
        <dbReference type="ARBA" id="ARBA00023180"/>
    </source>
</evidence>
<dbReference type="Gene3D" id="2.60.40.10">
    <property type="entry name" value="Immunoglobulins"/>
    <property type="match status" value="2"/>
</dbReference>
<keyword evidence="7" id="KW-0325">Glycoprotein</keyword>
<dbReference type="GO" id="GO:0005886">
    <property type="term" value="C:plasma membrane"/>
    <property type="evidence" value="ECO:0007669"/>
    <property type="project" value="UniProtKB-SubCell"/>
</dbReference>
<evidence type="ECO:0000256" key="5">
    <source>
        <dbReference type="ARBA" id="ARBA00023136"/>
    </source>
</evidence>
<evidence type="ECO:0000256" key="3">
    <source>
        <dbReference type="ARBA" id="ARBA00022729"/>
    </source>
</evidence>
<dbReference type="InterPro" id="IPR052051">
    <property type="entry name" value="TCR_complex_component"/>
</dbReference>
<dbReference type="SUPFAM" id="SSF48726">
    <property type="entry name" value="Immunoglobulin"/>
    <property type="match status" value="2"/>
</dbReference>
<dbReference type="GO" id="GO:0009617">
    <property type="term" value="P:response to bacterium"/>
    <property type="evidence" value="ECO:0007669"/>
    <property type="project" value="TreeGrafter"/>
</dbReference>
<dbReference type="PROSITE" id="PS50835">
    <property type="entry name" value="IG_LIKE"/>
    <property type="match status" value="1"/>
</dbReference>
<dbReference type="PANTHER" id="PTHR19433">
    <property type="entry name" value="T-CELL RECEPTOR ALPHA CHAIN V REGION-RELATED"/>
    <property type="match status" value="1"/>
</dbReference>
<keyword evidence="2" id="KW-1003">Cell membrane</keyword>
<dbReference type="Proteomes" id="UP001314229">
    <property type="component" value="Unassembled WGS sequence"/>
</dbReference>
<feature type="domain" description="Ig-like" evidence="10">
    <location>
        <begin position="143"/>
        <end position="250"/>
    </location>
</feature>
<evidence type="ECO:0000313" key="12">
    <source>
        <dbReference type="Proteomes" id="UP001314229"/>
    </source>
</evidence>
<reference evidence="11 12" key="1">
    <citation type="submission" date="2024-01" db="EMBL/GenBank/DDBJ databases">
        <authorList>
            <person name="Alioto T."/>
            <person name="Alioto T."/>
            <person name="Gomez Garrido J."/>
        </authorList>
    </citation>
    <scope>NUCLEOTIDE SEQUENCE [LARGE SCALE GENOMIC DNA]</scope>
</reference>
<dbReference type="GO" id="GO:0002376">
    <property type="term" value="P:immune system process"/>
    <property type="evidence" value="ECO:0007669"/>
    <property type="project" value="UniProtKB-KW"/>
</dbReference>
<keyword evidence="6" id="KW-1015">Disulfide bond</keyword>
<evidence type="ECO:0000259" key="10">
    <source>
        <dbReference type="PROSITE" id="PS50835"/>
    </source>
</evidence>
<evidence type="ECO:0000256" key="1">
    <source>
        <dbReference type="ARBA" id="ARBA00004236"/>
    </source>
</evidence>
<feature type="signal peptide" evidence="9">
    <location>
        <begin position="1"/>
        <end position="24"/>
    </location>
</feature>
<name>A0AAV1PQ43_SCOSC</name>
<gene>
    <name evidence="11" type="ORF">FSCOSCO3_A005082</name>
</gene>
<dbReference type="InterPro" id="IPR007110">
    <property type="entry name" value="Ig-like_dom"/>
</dbReference>
<dbReference type="InterPro" id="IPR013783">
    <property type="entry name" value="Ig-like_fold"/>
</dbReference>
<accession>A0AAV1PQ43</accession>
<keyword evidence="4" id="KW-0391">Immunity</keyword>
<dbReference type="SMART" id="SM00406">
    <property type="entry name" value="IGv"/>
    <property type="match status" value="2"/>
</dbReference>
<dbReference type="SMART" id="SM00409">
    <property type="entry name" value="IG"/>
    <property type="match status" value="2"/>
</dbReference>
<protein>
    <submittedName>
        <fullName evidence="11">Signal-regulatory protein beta-2-like</fullName>
    </submittedName>
</protein>
<keyword evidence="8" id="KW-0812">Transmembrane</keyword>
<evidence type="ECO:0000313" key="11">
    <source>
        <dbReference type="EMBL" id="CAK6973019.1"/>
    </source>
</evidence>
<sequence>MEPQTEKLMLSLLNIFLLCSVCEAQLSDVLQPVSFQSAALGEAVSITCHISSSIRHRVLYKVTTRRTLQIVATTDIFYNVTTFGKQFRQRYAMKSNSTGSHLSISATTWEDVGTYYCGVMSINDVLMGKGTFLMLKGAKMISDSVVQKPASQSVQPGRSVTLSCSVHTDHCPAEHTHVLWLKNSDNSDPEMISSSGNKNDTCKKTETGSGEATCVYHLVMRNLSSDDAGTYYCAVTSCGEVLFGKGTKININNGKDSPALVYILSGALAFTTVLVVLLALTVCMMSRNCQCTDSVTSAQNAEVSQDADNFHYAAIRDRKAKRSRRQQDNTMTECVYFSVKQQN</sequence>
<dbReference type="Pfam" id="PF07686">
    <property type="entry name" value="V-set"/>
    <property type="match status" value="2"/>
</dbReference>
<dbReference type="CDD" id="cd00099">
    <property type="entry name" value="IgV"/>
    <property type="match status" value="2"/>
</dbReference>
<keyword evidence="5 8" id="KW-0472">Membrane</keyword>
<comment type="caution">
    <text evidence="11">The sequence shown here is derived from an EMBL/GenBank/DDBJ whole genome shotgun (WGS) entry which is preliminary data.</text>
</comment>
<dbReference type="AlphaFoldDB" id="A0AAV1PQ43"/>
<proteinExistence type="predicted"/>
<dbReference type="InterPro" id="IPR036179">
    <property type="entry name" value="Ig-like_dom_sf"/>
</dbReference>
<organism evidence="11 12">
    <name type="scientific">Scomber scombrus</name>
    <name type="common">Atlantic mackerel</name>
    <name type="synonym">Scomber vernalis</name>
    <dbReference type="NCBI Taxonomy" id="13677"/>
    <lineage>
        <taxon>Eukaryota</taxon>
        <taxon>Metazoa</taxon>
        <taxon>Chordata</taxon>
        <taxon>Craniata</taxon>
        <taxon>Vertebrata</taxon>
        <taxon>Euteleostomi</taxon>
        <taxon>Actinopterygii</taxon>
        <taxon>Neopterygii</taxon>
        <taxon>Teleostei</taxon>
        <taxon>Neoteleostei</taxon>
        <taxon>Acanthomorphata</taxon>
        <taxon>Pelagiaria</taxon>
        <taxon>Scombriformes</taxon>
        <taxon>Scombridae</taxon>
        <taxon>Scomber</taxon>
    </lineage>
</organism>
<evidence type="ECO:0000256" key="4">
    <source>
        <dbReference type="ARBA" id="ARBA00022859"/>
    </source>
</evidence>
<dbReference type="InterPro" id="IPR013106">
    <property type="entry name" value="Ig_V-set"/>
</dbReference>